<comment type="caution">
    <text evidence="2">The sequence shown here is derived from an EMBL/GenBank/DDBJ whole genome shotgun (WGS) entry which is preliminary data.</text>
</comment>
<dbReference type="SMART" id="SM00922">
    <property type="entry name" value="MR_MLE"/>
    <property type="match status" value="1"/>
</dbReference>
<sequence length="388" mass="42219">MRIVDIRERVVPLHIEMRNAAFSFQDMTTSIVAVITDVVQEGKPVVGYGFNSTGRYACGGQMRDRVIPRLLRADPDSLLDEASGGFDIDAIHAVMIAGEKPGGDLERSMAIGTVETAIWDAMAKIEGVPLHVLLARRYGDGTAPERMFCYVGGGWYMPEETRESLQAEMQGYLDAGYTLLKTKIGGLPIEEDRRRIESILAILEGPHQLAVDANCGMSPERALDYAAAFKDLGLAWFEEPAHPVDFEANRAFVEAYGPPVATGENLFSLPDLQNLLRYGGMRPGKDILQIDVQQNYGYAACARSMTLLGAHGWNTQDVLPHGGNQMALAAALGFGMQMCEAYPNVFGVFSGYADDADIVDGSLPAPTRPGIGFEGQADLYALFRTLID</sequence>
<proteinExistence type="predicted"/>
<dbReference type="SFLD" id="SFLDS00001">
    <property type="entry name" value="Enolase"/>
    <property type="match status" value="1"/>
</dbReference>
<dbReference type="Pfam" id="PF13378">
    <property type="entry name" value="MR_MLE_C"/>
    <property type="match status" value="1"/>
</dbReference>
<reference evidence="2" key="1">
    <citation type="submission" date="2021-07" db="EMBL/GenBank/DDBJ databases">
        <title>Roseobacter insulae sp. nov., isolated from a tidal flat.</title>
        <authorList>
            <person name="Park S."/>
            <person name="Yoon J.-H."/>
        </authorList>
    </citation>
    <scope>NUCLEOTIDE SEQUENCE</scope>
    <source>
        <strain evidence="2">YSTF-M11</strain>
    </source>
</reference>
<dbReference type="InterPro" id="IPR029065">
    <property type="entry name" value="Enolase_C-like"/>
</dbReference>
<keyword evidence="3" id="KW-1185">Reference proteome</keyword>
<evidence type="ECO:0000313" key="2">
    <source>
        <dbReference type="EMBL" id="MBW4709820.1"/>
    </source>
</evidence>
<dbReference type="Proteomes" id="UP001138661">
    <property type="component" value="Unassembled WGS sequence"/>
</dbReference>
<name>A0A9X1FXB6_9RHOB</name>
<protein>
    <submittedName>
        <fullName evidence="2">Mandelate racemase</fullName>
    </submittedName>
</protein>
<dbReference type="AlphaFoldDB" id="A0A9X1FXB6"/>
<dbReference type="InterPro" id="IPR034611">
    <property type="entry name" value="D-tartrate_dehydratase"/>
</dbReference>
<dbReference type="InterPro" id="IPR013342">
    <property type="entry name" value="Mandelate_racemase_C"/>
</dbReference>
<organism evidence="2 3">
    <name type="scientific">Roseobacter insulae</name>
    <dbReference type="NCBI Taxonomy" id="2859783"/>
    <lineage>
        <taxon>Bacteria</taxon>
        <taxon>Pseudomonadati</taxon>
        <taxon>Pseudomonadota</taxon>
        <taxon>Alphaproteobacteria</taxon>
        <taxon>Rhodobacterales</taxon>
        <taxon>Roseobacteraceae</taxon>
        <taxon>Roseobacter</taxon>
    </lineage>
</organism>
<dbReference type="SFLD" id="SFLDF00118">
    <property type="entry name" value="D-tartrate_dehydratase"/>
    <property type="match status" value="1"/>
</dbReference>
<gene>
    <name evidence="2" type="ORF">KX928_18700</name>
</gene>
<dbReference type="RefSeq" id="WP_219505749.1">
    <property type="nucleotide sequence ID" value="NZ_JAHXDN010000005.1"/>
</dbReference>
<dbReference type="PANTHER" id="PTHR48080:SF5">
    <property type="entry name" value="D(-)-TARTRATE DEHYDRATASE"/>
    <property type="match status" value="1"/>
</dbReference>
<dbReference type="SFLD" id="SFLDG00179">
    <property type="entry name" value="mandelate_racemase"/>
    <property type="match status" value="1"/>
</dbReference>
<dbReference type="InterPro" id="IPR034593">
    <property type="entry name" value="DgoD-like"/>
</dbReference>
<dbReference type="PANTHER" id="PTHR48080">
    <property type="entry name" value="D-GALACTONATE DEHYDRATASE-RELATED"/>
    <property type="match status" value="1"/>
</dbReference>
<evidence type="ECO:0000313" key="3">
    <source>
        <dbReference type="Proteomes" id="UP001138661"/>
    </source>
</evidence>
<dbReference type="EMBL" id="JAHXDN010000005">
    <property type="protein sequence ID" value="MBW4709820.1"/>
    <property type="molecule type" value="Genomic_DNA"/>
</dbReference>
<feature type="domain" description="Mandelate racemase/muconate lactonizing enzyme C-terminal" evidence="1">
    <location>
        <begin position="162"/>
        <end position="259"/>
    </location>
</feature>
<evidence type="ECO:0000259" key="1">
    <source>
        <dbReference type="SMART" id="SM00922"/>
    </source>
</evidence>
<accession>A0A9X1FXB6</accession>